<dbReference type="EMBL" id="CP018477">
    <property type="protein sequence ID" value="ASV74766.1"/>
    <property type="molecule type" value="Genomic_DNA"/>
</dbReference>
<feature type="domain" description="ABC3 transporter permease C-terminal" evidence="7">
    <location>
        <begin position="528"/>
        <end position="652"/>
    </location>
</feature>
<sequence length="1150" mass="125901">MNPISPAFSIGKLVRQTLWYFSRPLIGVVLAIAVTTAVLVGTLVLGDSLRESLRHQAIDRLGAVDDALFAAGFLRQHCTSEWQKRSYVYSQIVPIIRVAASLENSSGNGERTARANGVQIIGCSADFWTLGVAKPARHPQGREIVLNEKSAELLHAKIGDRIIVWLPVVRGIPAESSFGRRADVVKPSAVAVVDIVPNENLGAFQLAGSQEISRNAYVDLAWLAEEIDQPGRANVVLFSRKAEFSHDTGRALAELEQLPLLPEDYGLQITRTRRGYLLLTTERLIFDPVTEKAVTSHLTDVKIQRVFIYLAERVTSPDGEAWYATVAAVPIVSDPPFGPFLDMAGHTVTTPAEDECVVNEWLAERLKVQPGEKITITYFAPETQGGDIRRENASLRVKAIVRLQGAAADPELVPEVRGLTDKRTIAEWDPPFPFDPAHVTREDEDYWARYRATPKIFVSPKFAEKYWASRYGKTTGIRVLPTDGLDEQTLRARLTLSVGELGWQPQPVKEQALDASQGTTPFDVLFLAFNLFVVVASLLLTGLLFVLNVEKRANQLGLVRAVGWPRARVLLWLLAESSILTAAGVLGGVLLGVGYAKILIWGLHTIWLPALGTPFLHLAVTPSAVILGILLGVACSLVVTAFMTWRFLHFTPQALLMGTWATAETVGANRGRKYGQPIGILLAVIALLGAILLAGVGFVGDERTQAGAFFGSGALMLFGLWWALVLWFRGCLRTRAFVRRIAGLAVRNLGRNPTRSALSTVLMGLAVFLVISVSSFHMDVSDRGPNLTSGDGGFWLIGESDHPIFSNLNSVDVRRSLGLHEADLAEWKNVRIYALRRRAGEDASCLNLYRTREPIVLGVGDDFIARGGFRFTSVLKPAQGVTAGNAWELLKRPPIFDRSGVIHVPAIVDDATAKYALQKWRGVGETFEIALPTGKRVAFEFVALLDNSIFQGRILIWEQTFRELFPDVSGYRYFLVEIRSSDVHELNTSLVTKVQDFLEKSFSAEGLQIVSTREKLRALYAVQNTYLSTFQSLGGLGLLLGTIGLGAVVFRGLVERQREIALLRAVGFSAGRVHLIVLLENLAVLLLGLGIGVISSLLAVAPQLFSGRGHVPWQTAMVVGGLMLLIGLATGHMAGRWVAHQPPAMGLRRE</sequence>
<dbReference type="Pfam" id="PF02687">
    <property type="entry name" value="FtsX"/>
    <property type="match status" value="2"/>
</dbReference>
<dbReference type="PANTHER" id="PTHR43738">
    <property type="entry name" value="ABC TRANSPORTER, MEMBRANE PROTEIN"/>
    <property type="match status" value="1"/>
</dbReference>
<evidence type="ECO:0000256" key="6">
    <source>
        <dbReference type="SAM" id="Phobius"/>
    </source>
</evidence>
<feature type="transmembrane region" description="Helical" evidence="6">
    <location>
        <begin position="706"/>
        <end position="728"/>
    </location>
</feature>
<keyword evidence="9" id="KW-1185">Reference proteome</keyword>
<feature type="transmembrane region" description="Helical" evidence="6">
    <location>
        <begin position="569"/>
        <end position="591"/>
    </location>
</feature>
<keyword evidence="4 6" id="KW-1133">Transmembrane helix</keyword>
<organism evidence="8 9">
    <name type="scientific">Thermogutta terrifontis</name>
    <dbReference type="NCBI Taxonomy" id="1331910"/>
    <lineage>
        <taxon>Bacteria</taxon>
        <taxon>Pseudomonadati</taxon>
        <taxon>Planctomycetota</taxon>
        <taxon>Planctomycetia</taxon>
        <taxon>Pirellulales</taxon>
        <taxon>Thermoguttaceae</taxon>
        <taxon>Thermogutta</taxon>
    </lineage>
</organism>
<evidence type="ECO:0000313" key="8">
    <source>
        <dbReference type="EMBL" id="ASV74766.1"/>
    </source>
</evidence>
<accession>A0A286RFN5</accession>
<dbReference type="Proteomes" id="UP000215086">
    <property type="component" value="Chromosome"/>
</dbReference>
<keyword evidence="2" id="KW-1003">Cell membrane</keyword>
<name>A0A286RFN5_9BACT</name>
<evidence type="ECO:0000256" key="3">
    <source>
        <dbReference type="ARBA" id="ARBA00022692"/>
    </source>
</evidence>
<dbReference type="PROSITE" id="PS00092">
    <property type="entry name" value="N6_MTASE"/>
    <property type="match status" value="1"/>
</dbReference>
<feature type="transmembrane region" description="Helical" evidence="6">
    <location>
        <begin position="625"/>
        <end position="648"/>
    </location>
</feature>
<dbReference type="InterPro" id="IPR051125">
    <property type="entry name" value="ABC-4/HrtB_transporter"/>
</dbReference>
<dbReference type="GO" id="GO:0032259">
    <property type="term" value="P:methylation"/>
    <property type="evidence" value="ECO:0007669"/>
    <property type="project" value="InterPro"/>
</dbReference>
<dbReference type="PANTHER" id="PTHR43738:SF2">
    <property type="entry name" value="ABC TRANSPORTER PERMEASE"/>
    <property type="match status" value="1"/>
</dbReference>
<dbReference type="KEGG" id="ttf:THTE_2164"/>
<feature type="domain" description="ABC3 transporter permease C-terminal" evidence="7">
    <location>
        <begin position="1034"/>
        <end position="1138"/>
    </location>
</feature>
<evidence type="ECO:0000256" key="2">
    <source>
        <dbReference type="ARBA" id="ARBA00022475"/>
    </source>
</evidence>
<dbReference type="RefSeq" id="WP_095415000.1">
    <property type="nucleotide sequence ID" value="NZ_CP018477.1"/>
</dbReference>
<dbReference type="InterPro" id="IPR002052">
    <property type="entry name" value="DNA_methylase_N6_adenine_CS"/>
</dbReference>
<feature type="transmembrane region" description="Helical" evidence="6">
    <location>
        <begin position="757"/>
        <end position="778"/>
    </location>
</feature>
<dbReference type="AlphaFoldDB" id="A0A286RFN5"/>
<feature type="transmembrane region" description="Helical" evidence="6">
    <location>
        <begin position="1033"/>
        <end position="1054"/>
    </location>
</feature>
<evidence type="ECO:0000259" key="7">
    <source>
        <dbReference type="Pfam" id="PF02687"/>
    </source>
</evidence>
<feature type="transmembrane region" description="Helical" evidence="6">
    <location>
        <begin position="1113"/>
        <end position="1139"/>
    </location>
</feature>
<evidence type="ECO:0000256" key="4">
    <source>
        <dbReference type="ARBA" id="ARBA00022989"/>
    </source>
</evidence>
<keyword evidence="3 6" id="KW-0812">Transmembrane</keyword>
<feature type="transmembrane region" description="Helical" evidence="6">
    <location>
        <begin position="678"/>
        <end position="700"/>
    </location>
</feature>
<dbReference type="OrthoDB" id="219657at2"/>
<feature type="transmembrane region" description="Helical" evidence="6">
    <location>
        <begin position="1075"/>
        <end position="1101"/>
    </location>
</feature>
<feature type="transmembrane region" description="Helical" evidence="6">
    <location>
        <begin position="25"/>
        <end position="46"/>
    </location>
</feature>
<dbReference type="GO" id="GO:0008168">
    <property type="term" value="F:methyltransferase activity"/>
    <property type="evidence" value="ECO:0007669"/>
    <property type="project" value="InterPro"/>
</dbReference>
<feature type="transmembrane region" description="Helical" evidence="6">
    <location>
        <begin position="524"/>
        <end position="549"/>
    </location>
</feature>
<gene>
    <name evidence="8" type="ORF">THTE_2164</name>
</gene>
<reference evidence="8 9" key="1">
    <citation type="journal article" name="Front. Microbiol.">
        <title>Sugar Metabolism of the First Thermophilic Planctomycete Thermogutta terrifontis: Comparative Genomic and Transcriptomic Approaches.</title>
        <authorList>
            <person name="Elcheninov A.G."/>
            <person name="Menzel P."/>
            <person name="Gudbergsdottir S.R."/>
            <person name="Slesarev A.I."/>
            <person name="Kadnikov V.V."/>
            <person name="Krogh A."/>
            <person name="Bonch-Osmolovskaya E.A."/>
            <person name="Peng X."/>
            <person name="Kublanov I.V."/>
        </authorList>
    </citation>
    <scope>NUCLEOTIDE SEQUENCE [LARGE SCALE GENOMIC DNA]</scope>
    <source>
        <strain evidence="8 9">R1</strain>
    </source>
</reference>
<proteinExistence type="predicted"/>
<evidence type="ECO:0000313" key="9">
    <source>
        <dbReference type="Proteomes" id="UP000215086"/>
    </source>
</evidence>
<dbReference type="GO" id="GO:0003676">
    <property type="term" value="F:nucleic acid binding"/>
    <property type="evidence" value="ECO:0007669"/>
    <property type="project" value="InterPro"/>
</dbReference>
<dbReference type="GO" id="GO:0005886">
    <property type="term" value="C:plasma membrane"/>
    <property type="evidence" value="ECO:0007669"/>
    <property type="project" value="UniProtKB-SubCell"/>
</dbReference>
<keyword evidence="5 6" id="KW-0472">Membrane</keyword>
<protein>
    <submittedName>
        <fullName evidence="8">Putative ABC transporter integral membrane protein</fullName>
    </submittedName>
</protein>
<evidence type="ECO:0000256" key="1">
    <source>
        <dbReference type="ARBA" id="ARBA00004651"/>
    </source>
</evidence>
<evidence type="ECO:0000256" key="5">
    <source>
        <dbReference type="ARBA" id="ARBA00023136"/>
    </source>
</evidence>
<comment type="subcellular location">
    <subcellularLocation>
        <location evidence="1">Cell membrane</location>
        <topology evidence="1">Multi-pass membrane protein</topology>
    </subcellularLocation>
</comment>
<dbReference type="InterPro" id="IPR003838">
    <property type="entry name" value="ABC3_permease_C"/>
</dbReference>